<name>A0A3E0DQS4_9BACT</name>
<keyword evidence="1" id="KW-1133">Transmembrane helix</keyword>
<dbReference type="RefSeq" id="WP_086541342.1">
    <property type="nucleotide sequence ID" value="NZ_MSSW01000025.1"/>
</dbReference>
<keyword evidence="2" id="KW-0378">Hydrolase</keyword>
<dbReference type="SUPFAM" id="SSF49464">
    <property type="entry name" value="Carboxypeptidase regulatory domain-like"/>
    <property type="match status" value="1"/>
</dbReference>
<protein>
    <submittedName>
        <fullName evidence="2">Carboxypeptidase-like protein</fullName>
    </submittedName>
</protein>
<dbReference type="InterPro" id="IPR008969">
    <property type="entry name" value="CarboxyPept-like_regulatory"/>
</dbReference>
<keyword evidence="1" id="KW-0812">Transmembrane</keyword>
<organism evidence="2 3">
    <name type="scientific">Algoriphagus antarcticus</name>
    <dbReference type="NCBI Taxonomy" id="238540"/>
    <lineage>
        <taxon>Bacteria</taxon>
        <taxon>Pseudomonadati</taxon>
        <taxon>Bacteroidota</taxon>
        <taxon>Cytophagia</taxon>
        <taxon>Cytophagales</taxon>
        <taxon>Cyclobacteriaceae</taxon>
        <taxon>Algoriphagus</taxon>
    </lineage>
</organism>
<dbReference type="AlphaFoldDB" id="A0A3E0DQS4"/>
<evidence type="ECO:0000313" key="3">
    <source>
        <dbReference type="Proteomes" id="UP000256405"/>
    </source>
</evidence>
<comment type="caution">
    <text evidence="2">The sequence shown here is derived from an EMBL/GenBank/DDBJ whole genome shotgun (WGS) entry which is preliminary data.</text>
</comment>
<evidence type="ECO:0000313" key="2">
    <source>
        <dbReference type="EMBL" id="REG84535.1"/>
    </source>
</evidence>
<feature type="transmembrane region" description="Helical" evidence="1">
    <location>
        <begin position="21"/>
        <end position="44"/>
    </location>
</feature>
<dbReference type="Proteomes" id="UP000256405">
    <property type="component" value="Unassembled WGS sequence"/>
</dbReference>
<dbReference type="GO" id="GO:0004180">
    <property type="term" value="F:carboxypeptidase activity"/>
    <property type="evidence" value="ECO:0007669"/>
    <property type="project" value="UniProtKB-KW"/>
</dbReference>
<dbReference type="Pfam" id="PF13715">
    <property type="entry name" value="CarbopepD_reg_2"/>
    <property type="match status" value="1"/>
</dbReference>
<dbReference type="OrthoDB" id="1075473at2"/>
<accession>A0A3E0DQS4</accession>
<proteinExistence type="predicted"/>
<gene>
    <name evidence="2" type="ORF">C8N25_115115</name>
</gene>
<reference evidence="2 3" key="1">
    <citation type="submission" date="2018-08" db="EMBL/GenBank/DDBJ databases">
        <title>Genomic Encyclopedia of Archaeal and Bacterial Type Strains, Phase II (KMG-II): from individual species to whole genera.</title>
        <authorList>
            <person name="Goeker M."/>
        </authorList>
    </citation>
    <scope>NUCLEOTIDE SEQUENCE [LARGE SCALE GENOMIC DNA]</scope>
    <source>
        <strain evidence="2 3">DSM 15986</strain>
    </source>
</reference>
<keyword evidence="1" id="KW-0472">Membrane</keyword>
<keyword evidence="2" id="KW-0645">Protease</keyword>
<sequence length="450" mass="52046">MDVLLRNAEKREGRINQNSILYFNEIVISLVFFFLCVIPCQRVFSQSLSGTVIDKENSEPLANCYLFIKNYPEFSWISDSAGKFSIKYPESLKSDTLVVSFLGYKSKEVPLLSINSSVLEIELNRLMISLDEVLVMPETVGLENLIHNILENIEINYPNQRHQLTGGYRKISTDYNEFTGLIEATVTIEDVGYSKDISNSKIQINSIRSGDELAEVDLVFLDYYNRLKAKAVDETGVRHISNVLVDLYRNNPLRGAYYEDALFTENGLQMTFIGIPEMPVYHEIVGYEVIEKDTVYQIAFGSTDPPLGSTYIKVNSRDFAVLEIQQKIFTNADRTDYIEMIVKYRKFEGRYYPEKIVQKKMRFISRDIGGHSMDIHTYWFDEVKTGKFKKIRFKDAEKAGENVRSQHEEYNPDLWNQSEILKNHPLDSAIIKSLERYRSLQEQFKSNGKN</sequence>
<dbReference type="EMBL" id="QUNF01000015">
    <property type="protein sequence ID" value="REG84535.1"/>
    <property type="molecule type" value="Genomic_DNA"/>
</dbReference>
<keyword evidence="2" id="KW-0121">Carboxypeptidase</keyword>
<evidence type="ECO:0000256" key="1">
    <source>
        <dbReference type="SAM" id="Phobius"/>
    </source>
</evidence>
<keyword evidence="3" id="KW-1185">Reference proteome</keyword>